<evidence type="ECO:0000256" key="1">
    <source>
        <dbReference type="SAM" id="MobiDB-lite"/>
    </source>
</evidence>
<feature type="compositionally biased region" description="Basic and acidic residues" evidence="1">
    <location>
        <begin position="69"/>
        <end position="81"/>
    </location>
</feature>
<sequence length="92" mass="10563">MEQCRYCAKTRDEWDCHGPACRGAIARALRRQRQGLPMVANVIRNEIPENASTGEVIHVLSRQRMRARRGNEERRERKALESADETGGTTQR</sequence>
<evidence type="ECO:0000313" key="3">
    <source>
        <dbReference type="Proteomes" id="UP000295722"/>
    </source>
</evidence>
<dbReference type="Proteomes" id="UP000295722">
    <property type="component" value="Unassembled WGS sequence"/>
</dbReference>
<comment type="caution">
    <text evidence="2">The sequence shown here is derived from an EMBL/GenBank/DDBJ whole genome shotgun (WGS) entry which is preliminary data.</text>
</comment>
<gene>
    <name evidence="2" type="ORF">EYW47_32395</name>
</gene>
<proteinExistence type="predicted"/>
<evidence type="ECO:0000313" key="2">
    <source>
        <dbReference type="EMBL" id="TDG19021.1"/>
    </source>
</evidence>
<feature type="region of interest" description="Disordered" evidence="1">
    <location>
        <begin position="64"/>
        <end position="92"/>
    </location>
</feature>
<keyword evidence="3" id="KW-1185">Reference proteome</keyword>
<protein>
    <submittedName>
        <fullName evidence="2">Uncharacterized protein</fullName>
    </submittedName>
</protein>
<name>A0A4V2ZY65_9BURK</name>
<dbReference type="OrthoDB" id="9033568at2"/>
<dbReference type="EMBL" id="SMRP01000025">
    <property type="protein sequence ID" value="TDG19021.1"/>
    <property type="molecule type" value="Genomic_DNA"/>
</dbReference>
<dbReference type="RefSeq" id="WP_133198888.1">
    <property type="nucleotide sequence ID" value="NZ_JBHUCW010000004.1"/>
</dbReference>
<organism evidence="2 3">
    <name type="scientific">Paraburkholderia silviterrae</name>
    <dbReference type="NCBI Taxonomy" id="2528715"/>
    <lineage>
        <taxon>Bacteria</taxon>
        <taxon>Pseudomonadati</taxon>
        <taxon>Pseudomonadota</taxon>
        <taxon>Betaproteobacteria</taxon>
        <taxon>Burkholderiales</taxon>
        <taxon>Burkholderiaceae</taxon>
        <taxon>Paraburkholderia</taxon>
    </lineage>
</organism>
<reference evidence="2 3" key="1">
    <citation type="submission" date="2019-03" db="EMBL/GenBank/DDBJ databases">
        <title>Paraburkholderia sp. 4M-K11, isolated from subtropical forest soil.</title>
        <authorList>
            <person name="Gao Z.-H."/>
            <person name="Qiu L.-H."/>
        </authorList>
    </citation>
    <scope>NUCLEOTIDE SEQUENCE [LARGE SCALE GENOMIC DNA]</scope>
    <source>
        <strain evidence="2 3">4M-K11</strain>
    </source>
</reference>
<accession>A0A4V2ZY65</accession>
<dbReference type="AlphaFoldDB" id="A0A4V2ZY65"/>